<organism evidence="1 2">
    <name type="scientific">Paractinoplanes toevensis</name>
    <dbReference type="NCBI Taxonomy" id="571911"/>
    <lineage>
        <taxon>Bacteria</taxon>
        <taxon>Bacillati</taxon>
        <taxon>Actinomycetota</taxon>
        <taxon>Actinomycetes</taxon>
        <taxon>Micromonosporales</taxon>
        <taxon>Micromonosporaceae</taxon>
        <taxon>Paractinoplanes</taxon>
    </lineage>
</organism>
<sequence length="95" mass="10449">MTPFLEHGDRRFQFLAYHDAIRHDGPALELAEVVDGEVGPALVTVLFSVADADDTEILLTNSGLPLPIVTAFLEGALLEQHRLGEQMPPERKSQN</sequence>
<dbReference type="Proteomes" id="UP000677082">
    <property type="component" value="Unassembled WGS sequence"/>
</dbReference>
<evidence type="ECO:0000313" key="2">
    <source>
        <dbReference type="Proteomes" id="UP000677082"/>
    </source>
</evidence>
<dbReference type="RefSeq" id="WP_213011916.1">
    <property type="nucleotide sequence ID" value="NZ_BOQN01000111.1"/>
</dbReference>
<evidence type="ECO:0000313" key="1">
    <source>
        <dbReference type="EMBL" id="GIM96236.1"/>
    </source>
</evidence>
<comment type="caution">
    <text evidence="1">The sequence shown here is derived from an EMBL/GenBank/DDBJ whole genome shotgun (WGS) entry which is preliminary data.</text>
</comment>
<proteinExistence type="predicted"/>
<dbReference type="AlphaFoldDB" id="A0A919W9R1"/>
<gene>
    <name evidence="1" type="ORF">Ato02nite_080290</name>
</gene>
<reference evidence="1 2" key="1">
    <citation type="submission" date="2021-03" db="EMBL/GenBank/DDBJ databases">
        <title>Whole genome shotgun sequence of Actinoplanes toevensis NBRC 105298.</title>
        <authorList>
            <person name="Komaki H."/>
            <person name="Tamura T."/>
        </authorList>
    </citation>
    <scope>NUCLEOTIDE SEQUENCE [LARGE SCALE GENOMIC DNA]</scope>
    <source>
        <strain evidence="1 2">NBRC 105298</strain>
    </source>
</reference>
<dbReference type="EMBL" id="BOQN01000111">
    <property type="protein sequence ID" value="GIM96236.1"/>
    <property type="molecule type" value="Genomic_DNA"/>
</dbReference>
<name>A0A919W9R1_9ACTN</name>
<protein>
    <submittedName>
        <fullName evidence="1">Uncharacterized protein</fullName>
    </submittedName>
</protein>
<accession>A0A919W9R1</accession>
<keyword evidence="2" id="KW-1185">Reference proteome</keyword>